<dbReference type="RefSeq" id="WP_203685226.1">
    <property type="nucleotide sequence ID" value="NZ_BOMW01000123.1"/>
</dbReference>
<dbReference type="Proteomes" id="UP000629619">
    <property type="component" value="Unassembled WGS sequence"/>
</dbReference>
<evidence type="ECO:0000313" key="2">
    <source>
        <dbReference type="EMBL" id="GIF09936.1"/>
    </source>
</evidence>
<proteinExistence type="predicted"/>
<keyword evidence="3" id="KW-1185">Reference proteome</keyword>
<comment type="caution">
    <text evidence="2">The sequence shown here is derived from an EMBL/GenBank/DDBJ whole genome shotgun (WGS) entry which is preliminary data.</text>
</comment>
<feature type="compositionally biased region" description="Basic and acidic residues" evidence="1">
    <location>
        <begin position="168"/>
        <end position="185"/>
    </location>
</feature>
<evidence type="ECO:0000313" key="3">
    <source>
        <dbReference type="Proteomes" id="UP000629619"/>
    </source>
</evidence>
<name>A0A919TNV0_9ACTN</name>
<protein>
    <submittedName>
        <fullName evidence="2">Uncharacterized protein</fullName>
    </submittedName>
</protein>
<sequence length="209" mass="22600">MKKSIKRIIASSGLALAVAGIGAGVWFNLPYRTTTVDHDYVVELNTPALAAGWADDVFVASVTERDPSERDPHDLLWTPYDVTVKSTLQGEVNGDVRVVQEGGEDPLTRERVVVQGVADLEPGKTYILATRLNGRDGWHVIPANFKAIEVPEDGADALLASWKDGVAHPRSQEELIPSDVEKAADPEQLYEEAEAEPTGDATVESTPSN</sequence>
<dbReference type="EMBL" id="BOMW01000123">
    <property type="protein sequence ID" value="GIF09936.1"/>
    <property type="molecule type" value="Genomic_DNA"/>
</dbReference>
<feature type="compositionally biased region" description="Acidic residues" evidence="1">
    <location>
        <begin position="188"/>
        <end position="197"/>
    </location>
</feature>
<gene>
    <name evidence="2" type="ORF">Asi03nite_74740</name>
</gene>
<accession>A0A919TNV0</accession>
<evidence type="ECO:0000256" key="1">
    <source>
        <dbReference type="SAM" id="MobiDB-lite"/>
    </source>
</evidence>
<reference evidence="2" key="1">
    <citation type="submission" date="2021-01" db="EMBL/GenBank/DDBJ databases">
        <title>Whole genome shotgun sequence of Actinoplanes siamensis NBRC 109076.</title>
        <authorList>
            <person name="Komaki H."/>
            <person name="Tamura T."/>
        </authorList>
    </citation>
    <scope>NUCLEOTIDE SEQUENCE</scope>
    <source>
        <strain evidence="2">NBRC 109076</strain>
    </source>
</reference>
<organism evidence="2 3">
    <name type="scientific">Actinoplanes siamensis</name>
    <dbReference type="NCBI Taxonomy" id="1223317"/>
    <lineage>
        <taxon>Bacteria</taxon>
        <taxon>Bacillati</taxon>
        <taxon>Actinomycetota</taxon>
        <taxon>Actinomycetes</taxon>
        <taxon>Micromonosporales</taxon>
        <taxon>Micromonosporaceae</taxon>
        <taxon>Actinoplanes</taxon>
    </lineage>
</organism>
<dbReference type="AlphaFoldDB" id="A0A919TNV0"/>
<feature type="region of interest" description="Disordered" evidence="1">
    <location>
        <begin position="168"/>
        <end position="209"/>
    </location>
</feature>